<dbReference type="EC" id="2.4.1.-" evidence="8"/>
<evidence type="ECO:0000256" key="4">
    <source>
        <dbReference type="ARBA" id="ARBA00022679"/>
    </source>
</evidence>
<keyword evidence="4 8" id="KW-0808">Transferase</keyword>
<sequence length="514" mass="61161">MYNFWNSRIRLAYISCFLLLLRITLDQLRIYLENSERVEYQTEDNNDDCKNDEGSFTDDMDYVLETMQYMYDLKLGKAKIRPVVEEAREVRQYWWRCYLKRPGIVIANDWFQNDGLYIYSATYDRRLNSLYPYNHIIQILTMSFRSIPITDKIFCNLYDTVREQYIVVEGTIREIWQRPWDPRDFFYIPNLISCPVPKYFEQSINLTISLSKTACKSQEISAQVRMRSSRKAKNGIAVCVKGLDYLEDMPERLVEWIEMQLITGADTITVYTYYVPRKMQQVLNYYSKQGSVTVIPINLPGESPNQVYIRSHFIWRNRQQKRRHELIPYNDCFYRHIDTHKFVLILDIDEVIVPLKHDNWSAMLDNIITTFHDKNLKKIEVTSISIRNVFKFPSNISLLNSFVPPYMYMLRNRRKSETLSKPGEYGKVFINTNSIATVFNHFALHRHRADVANTLYVEPDIAIKLHYKSKCPIESGKQCEHLKYVTVDDTIMDRYAEQLTRQVTKVLNYLHFIE</sequence>
<dbReference type="GO" id="GO:0016757">
    <property type="term" value="F:glycosyltransferase activity"/>
    <property type="evidence" value="ECO:0007669"/>
    <property type="project" value="UniProtKB-UniRule"/>
</dbReference>
<keyword evidence="7" id="KW-0472">Membrane</keyword>
<comment type="similarity">
    <text evidence="2 8">Belongs to the glycosyltransferase 92 family.</text>
</comment>
<evidence type="ECO:0000256" key="2">
    <source>
        <dbReference type="ARBA" id="ARBA00007647"/>
    </source>
</evidence>
<dbReference type="FunCoup" id="A0A1S0TT28">
    <property type="interactions" value="17"/>
</dbReference>
<dbReference type="GO" id="GO:0016020">
    <property type="term" value="C:membrane"/>
    <property type="evidence" value="ECO:0007669"/>
    <property type="project" value="UniProtKB-SubCell"/>
</dbReference>
<dbReference type="GO" id="GO:0005737">
    <property type="term" value="C:cytoplasm"/>
    <property type="evidence" value="ECO:0007669"/>
    <property type="project" value="TreeGrafter"/>
</dbReference>
<dbReference type="AlphaFoldDB" id="A0A1S0TT28"/>
<dbReference type="OMA" id="LEWIEMQ"/>
<keyword evidence="6" id="KW-1133">Transmembrane helix</keyword>
<evidence type="ECO:0000256" key="7">
    <source>
        <dbReference type="ARBA" id="ARBA00023136"/>
    </source>
</evidence>
<dbReference type="PANTHER" id="PTHR21461:SF69">
    <property type="entry name" value="GLYCOSYLTRANSFERASE FAMILY 92 PROTEIN"/>
    <property type="match status" value="1"/>
</dbReference>
<evidence type="ECO:0000256" key="5">
    <source>
        <dbReference type="ARBA" id="ARBA00022692"/>
    </source>
</evidence>
<dbReference type="GeneID" id="9946530"/>
<reference evidence="9" key="1">
    <citation type="submission" date="2012-04" db="EMBL/GenBank/DDBJ databases">
        <title>The Genome Sequence of Loa loa.</title>
        <authorList>
            <consortium name="The Broad Institute Genome Sequencing Platform"/>
            <consortium name="Broad Institute Genome Sequencing Center for Infectious Disease"/>
            <person name="Nutman T.B."/>
            <person name="Fink D.L."/>
            <person name="Russ C."/>
            <person name="Young S."/>
            <person name="Zeng Q."/>
            <person name="Gargeya S."/>
            <person name="Alvarado L."/>
            <person name="Berlin A."/>
            <person name="Chapman S.B."/>
            <person name="Chen Z."/>
            <person name="Freedman E."/>
            <person name="Gellesch M."/>
            <person name="Goldberg J."/>
            <person name="Griggs A."/>
            <person name="Gujja S."/>
            <person name="Heilman E.R."/>
            <person name="Heiman D."/>
            <person name="Howarth C."/>
            <person name="Mehta T."/>
            <person name="Neiman D."/>
            <person name="Pearson M."/>
            <person name="Roberts A."/>
            <person name="Saif S."/>
            <person name="Shea T."/>
            <person name="Shenoy N."/>
            <person name="Sisk P."/>
            <person name="Stolte C."/>
            <person name="Sykes S."/>
            <person name="White J."/>
            <person name="Yandava C."/>
            <person name="Haas B."/>
            <person name="Henn M.R."/>
            <person name="Nusbaum C."/>
            <person name="Birren B."/>
        </authorList>
    </citation>
    <scope>NUCLEOTIDE SEQUENCE [LARGE SCALE GENOMIC DNA]</scope>
</reference>
<proteinExistence type="inferred from homology"/>
<dbReference type="Pfam" id="PF01697">
    <property type="entry name" value="Glyco_transf_92"/>
    <property type="match status" value="1"/>
</dbReference>
<dbReference type="CTD" id="9946530"/>
<name>A0A1S0TT28_LOALO</name>
<organism evidence="9">
    <name type="scientific">Loa loa</name>
    <name type="common">Eye worm</name>
    <name type="synonym">Filaria loa</name>
    <dbReference type="NCBI Taxonomy" id="7209"/>
    <lineage>
        <taxon>Eukaryota</taxon>
        <taxon>Metazoa</taxon>
        <taxon>Ecdysozoa</taxon>
        <taxon>Nematoda</taxon>
        <taxon>Chromadorea</taxon>
        <taxon>Rhabditida</taxon>
        <taxon>Spirurina</taxon>
        <taxon>Spiruromorpha</taxon>
        <taxon>Filarioidea</taxon>
        <taxon>Onchocercidae</taxon>
        <taxon>Loa</taxon>
    </lineage>
</organism>
<evidence type="ECO:0000256" key="6">
    <source>
        <dbReference type="ARBA" id="ARBA00022989"/>
    </source>
</evidence>
<evidence type="ECO:0000256" key="1">
    <source>
        <dbReference type="ARBA" id="ARBA00004167"/>
    </source>
</evidence>
<evidence type="ECO:0000256" key="8">
    <source>
        <dbReference type="RuleBase" id="RU366017"/>
    </source>
</evidence>
<gene>
    <name evidence="9" type="ORF">LOAG_09098</name>
</gene>
<dbReference type="PANTHER" id="PTHR21461">
    <property type="entry name" value="GLYCOSYLTRANSFERASE FAMILY 92 PROTEIN"/>
    <property type="match status" value="1"/>
</dbReference>
<evidence type="ECO:0000313" key="9">
    <source>
        <dbReference type="EMBL" id="EFO19398.2"/>
    </source>
</evidence>
<accession>A0A1S0TT28</accession>
<keyword evidence="3 8" id="KW-0328">Glycosyltransferase</keyword>
<dbReference type="OrthoDB" id="2017643at2759"/>
<comment type="subcellular location">
    <subcellularLocation>
        <location evidence="1">Membrane</location>
        <topology evidence="1">Single-pass membrane protein</topology>
    </subcellularLocation>
</comment>
<dbReference type="RefSeq" id="XP_020301954.1">
    <property type="nucleotide sequence ID" value="XM_020447855.1"/>
</dbReference>
<evidence type="ECO:0000256" key="3">
    <source>
        <dbReference type="ARBA" id="ARBA00022676"/>
    </source>
</evidence>
<keyword evidence="5" id="KW-0812">Transmembrane</keyword>
<dbReference type="KEGG" id="loa:LOAG_09098"/>
<protein>
    <recommendedName>
        <fullName evidence="8">Glycosyltransferase family 92 protein</fullName>
        <ecNumber evidence="8">2.4.1.-</ecNumber>
    </recommendedName>
</protein>
<dbReference type="InParanoid" id="A0A1S0TT28"/>
<dbReference type="EMBL" id="JH712133">
    <property type="protein sequence ID" value="EFO19398.2"/>
    <property type="molecule type" value="Genomic_DNA"/>
</dbReference>
<dbReference type="InterPro" id="IPR008166">
    <property type="entry name" value="Glyco_transf_92"/>
</dbReference>